<dbReference type="AlphaFoldDB" id="X1NAE7"/>
<organism evidence="1">
    <name type="scientific">marine sediment metagenome</name>
    <dbReference type="NCBI Taxonomy" id="412755"/>
    <lineage>
        <taxon>unclassified sequences</taxon>
        <taxon>metagenomes</taxon>
        <taxon>ecological metagenomes</taxon>
    </lineage>
</organism>
<gene>
    <name evidence="1" type="ORF">S06H3_25751</name>
</gene>
<name>X1NAE7_9ZZZZ</name>
<comment type="caution">
    <text evidence="1">The sequence shown here is derived from an EMBL/GenBank/DDBJ whole genome shotgun (WGS) entry which is preliminary data.</text>
</comment>
<protein>
    <submittedName>
        <fullName evidence="1">Uncharacterized protein</fullName>
    </submittedName>
</protein>
<feature type="non-terminal residue" evidence="1">
    <location>
        <position position="1"/>
    </location>
</feature>
<evidence type="ECO:0000313" key="1">
    <source>
        <dbReference type="EMBL" id="GAI23815.1"/>
    </source>
</evidence>
<dbReference type="EMBL" id="BARV01014836">
    <property type="protein sequence ID" value="GAI23815.1"/>
    <property type="molecule type" value="Genomic_DNA"/>
</dbReference>
<sequence length="124" mass="13995">SPKGKIFYYGLPQGGRKVIIPGTNIDIHTFVTGKAEIEELNLNGVKAIRVMGRDNESWKETIEALKISAQLRKEIMKPLVMAGTTENIGELVEYLINNGIRYKQEPYGLRPAKFAFISEKMIKK</sequence>
<proteinExistence type="predicted"/>
<accession>X1NAE7</accession>
<reference evidence="1" key="1">
    <citation type="journal article" date="2014" name="Front. Microbiol.">
        <title>High frequency of phylogenetically diverse reductive dehalogenase-homologous genes in deep subseafloor sedimentary metagenomes.</title>
        <authorList>
            <person name="Kawai M."/>
            <person name="Futagami T."/>
            <person name="Toyoda A."/>
            <person name="Takaki Y."/>
            <person name="Nishi S."/>
            <person name="Hori S."/>
            <person name="Arai W."/>
            <person name="Tsubouchi T."/>
            <person name="Morono Y."/>
            <person name="Uchiyama I."/>
            <person name="Ito T."/>
            <person name="Fujiyama A."/>
            <person name="Inagaki F."/>
            <person name="Takami H."/>
        </authorList>
    </citation>
    <scope>NUCLEOTIDE SEQUENCE</scope>
    <source>
        <strain evidence="1">Expedition CK06-06</strain>
    </source>
</reference>